<feature type="compositionally biased region" description="Low complexity" evidence="5">
    <location>
        <begin position="114"/>
        <end position="127"/>
    </location>
</feature>
<reference evidence="8 10" key="2">
    <citation type="submission" date="2018-08" db="EMBL/GenBank/DDBJ databases">
        <title>Genetic Globetrotter - A new plasmid hitch-hiking vast phylogenetic and geographic distances.</title>
        <authorList>
            <person name="Vollmers J."/>
            <person name="Petersen J."/>
        </authorList>
    </citation>
    <scope>NUCLEOTIDE SEQUENCE [LARGE SCALE GENOMIC DNA]</scope>
    <source>
        <strain evidence="8 10">DSM 26383</strain>
    </source>
</reference>
<evidence type="ECO:0000256" key="3">
    <source>
        <dbReference type="ARBA" id="ARBA00022989"/>
    </source>
</evidence>
<dbReference type="STRING" id="540747.SAMN04488031_106157"/>
<dbReference type="Proteomes" id="UP000051401">
    <property type="component" value="Unassembled WGS sequence"/>
</dbReference>
<comment type="subcellular location">
    <subcellularLocation>
        <location evidence="1">Membrane</location>
        <topology evidence="1">Single-pass membrane protein</topology>
    </subcellularLocation>
</comment>
<dbReference type="GO" id="GO:0055085">
    <property type="term" value="P:transmembrane transport"/>
    <property type="evidence" value="ECO:0007669"/>
    <property type="project" value="InterPro"/>
</dbReference>
<feature type="compositionally biased region" description="Low complexity" evidence="5">
    <location>
        <begin position="72"/>
        <end position="82"/>
    </location>
</feature>
<feature type="compositionally biased region" description="Acidic residues" evidence="5">
    <location>
        <begin position="135"/>
        <end position="147"/>
    </location>
</feature>
<proteinExistence type="predicted"/>
<dbReference type="Pfam" id="PF03544">
    <property type="entry name" value="TonB_C"/>
    <property type="match status" value="1"/>
</dbReference>
<dbReference type="EMBL" id="CP031598">
    <property type="protein sequence ID" value="QEW25269.1"/>
    <property type="molecule type" value="Genomic_DNA"/>
</dbReference>
<dbReference type="Gene3D" id="3.30.1150.10">
    <property type="match status" value="1"/>
</dbReference>
<feature type="compositionally biased region" description="Acidic residues" evidence="5">
    <location>
        <begin position="195"/>
        <end position="208"/>
    </location>
</feature>
<dbReference type="InterPro" id="IPR037682">
    <property type="entry name" value="TonB_C"/>
</dbReference>
<dbReference type="InterPro" id="IPR006260">
    <property type="entry name" value="TonB/TolA_C"/>
</dbReference>
<dbReference type="EMBL" id="LAXI01000021">
    <property type="protein sequence ID" value="KRS15537.1"/>
    <property type="molecule type" value="Genomic_DNA"/>
</dbReference>
<reference evidence="7 9" key="1">
    <citation type="submission" date="2015-04" db="EMBL/GenBank/DDBJ databases">
        <title>The draft genome sequence of Roseovarius indicus B108T.</title>
        <authorList>
            <person name="Li G."/>
            <person name="Lai Q."/>
            <person name="Shao Z."/>
            <person name="Yan P."/>
        </authorList>
    </citation>
    <scope>NUCLEOTIDE SEQUENCE [LARGE SCALE GENOMIC DNA]</scope>
    <source>
        <strain evidence="7 9">B108</strain>
    </source>
</reference>
<evidence type="ECO:0000313" key="8">
    <source>
        <dbReference type="EMBL" id="QEW25269.1"/>
    </source>
</evidence>
<protein>
    <recommendedName>
        <fullName evidence="6">TonB C-terminal domain-containing protein</fullName>
    </recommendedName>
</protein>
<evidence type="ECO:0000256" key="2">
    <source>
        <dbReference type="ARBA" id="ARBA00022692"/>
    </source>
</evidence>
<gene>
    <name evidence="8" type="ORF">RIdsm_01055</name>
    <name evidence="7" type="ORF">XM52_23260</name>
</gene>
<dbReference type="SUPFAM" id="SSF74653">
    <property type="entry name" value="TolA/TonB C-terminal domain"/>
    <property type="match status" value="1"/>
</dbReference>
<dbReference type="GO" id="GO:0016020">
    <property type="term" value="C:membrane"/>
    <property type="evidence" value="ECO:0007669"/>
    <property type="project" value="UniProtKB-SubCell"/>
</dbReference>
<dbReference type="NCBIfam" id="TIGR01352">
    <property type="entry name" value="tonB_Cterm"/>
    <property type="match status" value="1"/>
</dbReference>
<keyword evidence="4" id="KW-0472">Membrane</keyword>
<evidence type="ECO:0000313" key="7">
    <source>
        <dbReference type="EMBL" id="KRS15537.1"/>
    </source>
</evidence>
<name>A0A0T5P2Y7_9RHOB</name>
<evidence type="ECO:0000313" key="10">
    <source>
        <dbReference type="Proteomes" id="UP000325785"/>
    </source>
</evidence>
<feature type="region of interest" description="Disordered" evidence="5">
    <location>
        <begin position="37"/>
        <end position="248"/>
    </location>
</feature>
<dbReference type="PROSITE" id="PS52015">
    <property type="entry name" value="TONB_CTD"/>
    <property type="match status" value="1"/>
</dbReference>
<evidence type="ECO:0000313" key="9">
    <source>
        <dbReference type="Proteomes" id="UP000051401"/>
    </source>
</evidence>
<accession>A0A0T5P2Y7</accession>
<dbReference type="PATRIC" id="fig|540747.5.peg.3010"/>
<evidence type="ECO:0000256" key="4">
    <source>
        <dbReference type="ARBA" id="ARBA00023136"/>
    </source>
</evidence>
<evidence type="ECO:0000256" key="5">
    <source>
        <dbReference type="SAM" id="MobiDB-lite"/>
    </source>
</evidence>
<evidence type="ECO:0000259" key="6">
    <source>
        <dbReference type="PROSITE" id="PS52015"/>
    </source>
</evidence>
<dbReference type="AlphaFoldDB" id="A0A0T5P2Y7"/>
<feature type="domain" description="TonB C-terminal" evidence="6">
    <location>
        <begin position="279"/>
        <end position="365"/>
    </location>
</feature>
<evidence type="ECO:0000256" key="1">
    <source>
        <dbReference type="ARBA" id="ARBA00004167"/>
    </source>
</evidence>
<keyword evidence="9" id="KW-1185">Reference proteome</keyword>
<sequence length="365" mass="37989">MHGVLIYRRSLLAALAAVVLSLLLHGVVLNVASRDVAPEPDGAEAPPPEAGGTFEDFADVAPEMPEPETTEPAEPPEVTSPEPVEDMTPSTEALVATDTPQYDRAPDSGSAEVVSPDAAEPSESPVPEAAPPPEGEADSAEPVEPVEPDAATETAEVEAETNPEEAEAPEETQEEAPEETVQPDEPEMVIASLPDEAEIPIETGDETTEGAAVTRSLRPPKVRPSEEALAARSATQDGGSENGSERTTIRSSGLELLAQEGSISSTGASPFDASRATGNAGETNYAGRVLMQLNRAPRIATSSKGTARVQFQINADGSVGWVRVLGSSGSEGIERAAAAQVRRAAPFPPPPAGTIRRLVFVYHSN</sequence>
<dbReference type="Proteomes" id="UP000325785">
    <property type="component" value="Chromosome"/>
</dbReference>
<organism evidence="7 9">
    <name type="scientific">Roseovarius indicus</name>
    <dbReference type="NCBI Taxonomy" id="540747"/>
    <lineage>
        <taxon>Bacteria</taxon>
        <taxon>Pseudomonadati</taxon>
        <taxon>Pseudomonadota</taxon>
        <taxon>Alphaproteobacteria</taxon>
        <taxon>Rhodobacterales</taxon>
        <taxon>Roseobacteraceae</taxon>
        <taxon>Roseovarius</taxon>
    </lineage>
</organism>
<keyword evidence="2" id="KW-0812">Transmembrane</keyword>
<feature type="compositionally biased region" description="Acidic residues" evidence="5">
    <location>
        <begin position="155"/>
        <end position="187"/>
    </location>
</feature>
<keyword evidence="3" id="KW-1133">Transmembrane helix</keyword>
<dbReference type="KEGG" id="rid:RIdsm_01055"/>